<evidence type="ECO:0000313" key="2">
    <source>
        <dbReference type="EMBL" id="MCE7010357.1"/>
    </source>
</evidence>
<reference evidence="2 3" key="1">
    <citation type="submission" date="2021-12" db="EMBL/GenBank/DDBJ databases">
        <title>Genome sequence of Kibdelosporangium philippinense ATCC 49844.</title>
        <authorList>
            <person name="Fedorov E.A."/>
            <person name="Omeragic M."/>
            <person name="Shalygina K.F."/>
            <person name="Maclea K.S."/>
        </authorList>
    </citation>
    <scope>NUCLEOTIDE SEQUENCE [LARGE SCALE GENOMIC DNA]</scope>
    <source>
        <strain evidence="2 3">ATCC 49844</strain>
    </source>
</reference>
<feature type="transmembrane region" description="Helical" evidence="1">
    <location>
        <begin position="219"/>
        <end position="240"/>
    </location>
</feature>
<evidence type="ECO:0000256" key="1">
    <source>
        <dbReference type="SAM" id="Phobius"/>
    </source>
</evidence>
<comment type="caution">
    <text evidence="2">The sequence shown here is derived from an EMBL/GenBank/DDBJ whole genome shotgun (WGS) entry which is preliminary data.</text>
</comment>
<keyword evidence="3" id="KW-1185">Reference proteome</keyword>
<feature type="transmembrane region" description="Helical" evidence="1">
    <location>
        <begin position="107"/>
        <end position="130"/>
    </location>
</feature>
<gene>
    <name evidence="2" type="ORF">LWC34_47275</name>
</gene>
<feature type="transmembrane region" description="Helical" evidence="1">
    <location>
        <begin position="190"/>
        <end position="207"/>
    </location>
</feature>
<name>A0ABS8ZRX6_9PSEU</name>
<feature type="transmembrane region" description="Helical" evidence="1">
    <location>
        <begin position="252"/>
        <end position="275"/>
    </location>
</feature>
<dbReference type="EMBL" id="JAJVCN010000004">
    <property type="protein sequence ID" value="MCE7010357.1"/>
    <property type="molecule type" value="Genomic_DNA"/>
</dbReference>
<keyword evidence="1" id="KW-0812">Transmembrane</keyword>
<organism evidence="2 3">
    <name type="scientific">Kibdelosporangium philippinense</name>
    <dbReference type="NCBI Taxonomy" id="211113"/>
    <lineage>
        <taxon>Bacteria</taxon>
        <taxon>Bacillati</taxon>
        <taxon>Actinomycetota</taxon>
        <taxon>Actinomycetes</taxon>
        <taxon>Pseudonocardiales</taxon>
        <taxon>Pseudonocardiaceae</taxon>
        <taxon>Kibdelosporangium</taxon>
    </lineage>
</organism>
<sequence length="285" mass="30654">MAELNVRHHRQVRPDAVYMAVVLWWTAAGLTMVPALIGLYDTLGRVGWNDRLLIGFVLGVALVIVAIRKFDRGQPVARTVLTGLAVYYAWTLVVGLTVITAGKADGLIVVFLIEAARTATAIAAAILAFTPRARKYFDQGGAPGEATRWPAWLWGVGIAALALQFGAEFIDSLPSNGRSWTRWATGSNALGDALLASFLLCLVPAYASIARQFYFARQWARVTLTVLGVVAAVLATVQVLDALDRSSVSDLAALNAVFAAIQVLATVGAIVWSYLPAVNADFRRR</sequence>
<feature type="transmembrane region" description="Helical" evidence="1">
    <location>
        <begin position="52"/>
        <end position="68"/>
    </location>
</feature>
<evidence type="ECO:0000313" key="3">
    <source>
        <dbReference type="Proteomes" id="UP001521150"/>
    </source>
</evidence>
<keyword evidence="1" id="KW-1133">Transmembrane helix</keyword>
<feature type="transmembrane region" description="Helical" evidence="1">
    <location>
        <begin position="16"/>
        <end position="40"/>
    </location>
</feature>
<feature type="transmembrane region" description="Helical" evidence="1">
    <location>
        <begin position="80"/>
        <end position="101"/>
    </location>
</feature>
<accession>A0ABS8ZRX6</accession>
<feature type="transmembrane region" description="Helical" evidence="1">
    <location>
        <begin position="151"/>
        <end position="170"/>
    </location>
</feature>
<proteinExistence type="predicted"/>
<keyword evidence="1" id="KW-0472">Membrane</keyword>
<dbReference type="Proteomes" id="UP001521150">
    <property type="component" value="Unassembled WGS sequence"/>
</dbReference>
<dbReference type="RefSeq" id="WP_233732016.1">
    <property type="nucleotide sequence ID" value="NZ_JAJVCN010000004.1"/>
</dbReference>
<protein>
    <submittedName>
        <fullName evidence="2">Uncharacterized protein</fullName>
    </submittedName>
</protein>